<keyword evidence="2" id="KW-0472">Membrane</keyword>
<comment type="similarity">
    <text evidence="1 2">Belongs to the outer membrane factor (OMF) (TC 1.B.17) family.</text>
</comment>
<evidence type="ECO:0000256" key="2">
    <source>
        <dbReference type="RuleBase" id="RU362097"/>
    </source>
</evidence>
<dbReference type="RefSeq" id="WP_036313251.1">
    <property type="nucleotide sequence ID" value="NZ_JRQD01000003.1"/>
</dbReference>
<gene>
    <name evidence="3" type="ORF">LP43_1225</name>
</gene>
<dbReference type="InterPro" id="IPR003423">
    <property type="entry name" value="OMP_efflux"/>
</dbReference>
<evidence type="ECO:0000256" key="1">
    <source>
        <dbReference type="ARBA" id="ARBA00007613"/>
    </source>
</evidence>
<dbReference type="Gene3D" id="2.20.200.10">
    <property type="entry name" value="Outer membrane efflux proteins (OEP)"/>
    <property type="match status" value="1"/>
</dbReference>
<comment type="subcellular location">
    <subcellularLocation>
        <location evidence="2">Cell outer membrane</location>
        <topology evidence="2">Lipid-anchor</topology>
    </subcellularLocation>
</comment>
<dbReference type="PANTHER" id="PTHR30203:SF25">
    <property type="entry name" value="OUTER MEMBRANE PROTEIN-RELATED"/>
    <property type="match status" value="1"/>
</dbReference>
<keyword evidence="2" id="KW-0812">Transmembrane</keyword>
<feature type="chain" id="PRO_5001433640" evidence="2">
    <location>
        <begin position="21"/>
        <end position="481"/>
    </location>
</feature>
<dbReference type="GO" id="GO:0015562">
    <property type="term" value="F:efflux transmembrane transporter activity"/>
    <property type="evidence" value="ECO:0007669"/>
    <property type="project" value="InterPro"/>
</dbReference>
<evidence type="ECO:0000313" key="3">
    <source>
        <dbReference type="EMBL" id="KGM06733.1"/>
    </source>
</evidence>
<sequence>MKPRLITTLICVALTTTACASFRDYRAPSAPETAERIEFEQSDDSRFKSASQPVSDWWREFTDPALTQLVEAAMAANPDIRIAFSNLQEARALSREAGYDRYPSVDASADYSRNLNSQETESGQALPRTNNNYQAGFDASWELDLFNRVSSQIETQAALAESAEANLQYMYVTIAAEVARTYVELRGAQHRLDIAVRNQKNQAETHELTQVLLDGGRATALDVARAKTQMTLTAATIPPLEAQMTAAINRLSVLTGQVPDTLRNQLSDKAPLPELPVTVAVGDAESLLKRRPDIRAAERTLAASVSAYNVATADLFPTVRLLGSLGFVATNLSSFGTTALAGSLGPSLEWQVFNRDSVRARIDQADARSQAQLATYDKTVLAALEETQTALSNFAREEERRATLQLAAQSAKHSGELAKQRFDEGFDDFLDVLDAERTLLETEDTLANSEIASVLNLIGIYKALGGGWQVASDTSDVSTQE</sequence>
<reference evidence="3 4" key="1">
    <citation type="submission" date="2014-09" db="EMBL/GenBank/DDBJ databases">
        <authorList>
            <person name="Grob C."/>
            <person name="Taubert M."/>
            <person name="Howat A.M."/>
            <person name="Burns O.J."/>
            <person name="Dixon J.L."/>
            <person name="Chen Y."/>
            <person name="Murrell J.C."/>
        </authorList>
    </citation>
    <scope>NUCLEOTIDE SEQUENCE [LARGE SCALE GENOMIC DNA]</scope>
    <source>
        <strain evidence="3">L4</strain>
    </source>
</reference>
<dbReference type="Gene3D" id="1.20.1600.10">
    <property type="entry name" value="Outer membrane efflux proteins (OEP)"/>
    <property type="match status" value="1"/>
</dbReference>
<protein>
    <submittedName>
        <fullName evidence="3">Outer membrane protein OprN</fullName>
    </submittedName>
</protein>
<dbReference type="SUPFAM" id="SSF56954">
    <property type="entry name" value="Outer membrane efflux proteins (OEP)"/>
    <property type="match status" value="1"/>
</dbReference>
<keyword evidence="2" id="KW-1134">Transmembrane beta strand</keyword>
<dbReference type="AlphaFoldDB" id="A0A0A0BE07"/>
<keyword evidence="2" id="KW-0564">Palmitate</keyword>
<evidence type="ECO:0000313" key="4">
    <source>
        <dbReference type="Proteomes" id="UP000029999"/>
    </source>
</evidence>
<dbReference type="InterPro" id="IPR010131">
    <property type="entry name" value="MdtP/NodT-like"/>
</dbReference>
<dbReference type="GO" id="GO:0009279">
    <property type="term" value="C:cell outer membrane"/>
    <property type="evidence" value="ECO:0007669"/>
    <property type="project" value="UniProtKB-SubCell"/>
</dbReference>
<keyword evidence="2" id="KW-0732">Signal</keyword>
<comment type="caution">
    <text evidence="3">The sequence shown here is derived from an EMBL/GenBank/DDBJ whole genome shotgun (WGS) entry which is preliminary data.</text>
</comment>
<accession>A0A0A0BE07</accession>
<dbReference type="PANTHER" id="PTHR30203">
    <property type="entry name" value="OUTER MEMBRANE CATION EFFLUX PROTEIN"/>
    <property type="match status" value="1"/>
</dbReference>
<proteinExistence type="inferred from homology"/>
<dbReference type="STRING" id="392484.LP43_1225"/>
<dbReference type="NCBIfam" id="TIGR01845">
    <property type="entry name" value="outer_NodT"/>
    <property type="match status" value="1"/>
</dbReference>
<feature type="signal peptide" evidence="2">
    <location>
        <begin position="1"/>
        <end position="20"/>
    </location>
</feature>
<dbReference type="PROSITE" id="PS51257">
    <property type="entry name" value="PROKAR_LIPOPROTEIN"/>
    <property type="match status" value="1"/>
</dbReference>
<dbReference type="Proteomes" id="UP000029999">
    <property type="component" value="Unassembled WGS sequence"/>
</dbReference>
<dbReference type="Pfam" id="PF02321">
    <property type="entry name" value="OEP"/>
    <property type="match status" value="2"/>
</dbReference>
<keyword evidence="2" id="KW-0449">Lipoprotein</keyword>
<dbReference type="EMBL" id="JRQD01000003">
    <property type="protein sequence ID" value="KGM06733.1"/>
    <property type="molecule type" value="Genomic_DNA"/>
</dbReference>
<name>A0A0A0BE07_9GAMM</name>
<organism evidence="3 4">
    <name type="scientific">Methylophaga thiooxydans</name>
    <dbReference type="NCBI Taxonomy" id="392484"/>
    <lineage>
        <taxon>Bacteria</taxon>
        <taxon>Pseudomonadati</taxon>
        <taxon>Pseudomonadota</taxon>
        <taxon>Gammaproteobacteria</taxon>
        <taxon>Thiotrichales</taxon>
        <taxon>Piscirickettsiaceae</taxon>
        <taxon>Methylophaga</taxon>
    </lineage>
</organism>